<proteinExistence type="predicted"/>
<dbReference type="EnsemblPlants" id="KEH31745">
    <property type="protein sequence ID" value="KEH31745"/>
    <property type="gene ID" value="MTR_4g104460"/>
</dbReference>
<protein>
    <submittedName>
        <fullName evidence="1 2">Uncharacterized protein</fullName>
    </submittedName>
</protein>
<dbReference type="HOGENOM" id="CLU_2743821_0_0_1"/>
<evidence type="ECO:0000313" key="1">
    <source>
        <dbReference type="EMBL" id="KEH31745.1"/>
    </source>
</evidence>
<accession>A0A072V0U3</accession>
<dbReference type="AlphaFoldDB" id="A0A072V0U3"/>
<reference evidence="2" key="3">
    <citation type="submission" date="2015-04" db="UniProtKB">
        <authorList>
            <consortium name="EnsemblPlants"/>
        </authorList>
    </citation>
    <scope>IDENTIFICATION</scope>
    <source>
        <strain evidence="2">cv. Jemalong A17</strain>
    </source>
</reference>
<evidence type="ECO:0000313" key="3">
    <source>
        <dbReference type="Proteomes" id="UP000002051"/>
    </source>
</evidence>
<dbReference type="Proteomes" id="UP000002051">
    <property type="component" value="Chromosome 4"/>
</dbReference>
<reference evidence="1 3" key="1">
    <citation type="journal article" date="2011" name="Nature">
        <title>The Medicago genome provides insight into the evolution of rhizobial symbioses.</title>
        <authorList>
            <person name="Young N.D."/>
            <person name="Debelle F."/>
            <person name="Oldroyd G.E."/>
            <person name="Geurts R."/>
            <person name="Cannon S.B."/>
            <person name="Udvardi M.K."/>
            <person name="Benedito V.A."/>
            <person name="Mayer K.F."/>
            <person name="Gouzy J."/>
            <person name="Schoof H."/>
            <person name="Van de Peer Y."/>
            <person name="Proost S."/>
            <person name="Cook D.R."/>
            <person name="Meyers B.C."/>
            <person name="Spannagl M."/>
            <person name="Cheung F."/>
            <person name="De Mita S."/>
            <person name="Krishnakumar V."/>
            <person name="Gundlach H."/>
            <person name="Zhou S."/>
            <person name="Mudge J."/>
            <person name="Bharti A.K."/>
            <person name="Murray J.D."/>
            <person name="Naoumkina M.A."/>
            <person name="Rosen B."/>
            <person name="Silverstein K.A."/>
            <person name="Tang H."/>
            <person name="Rombauts S."/>
            <person name="Zhao P.X."/>
            <person name="Zhou P."/>
            <person name="Barbe V."/>
            <person name="Bardou P."/>
            <person name="Bechner M."/>
            <person name="Bellec A."/>
            <person name="Berger A."/>
            <person name="Berges H."/>
            <person name="Bidwell S."/>
            <person name="Bisseling T."/>
            <person name="Choisne N."/>
            <person name="Couloux A."/>
            <person name="Denny R."/>
            <person name="Deshpande S."/>
            <person name="Dai X."/>
            <person name="Doyle J.J."/>
            <person name="Dudez A.M."/>
            <person name="Farmer A.D."/>
            <person name="Fouteau S."/>
            <person name="Franken C."/>
            <person name="Gibelin C."/>
            <person name="Gish J."/>
            <person name="Goldstein S."/>
            <person name="Gonzalez A.J."/>
            <person name="Green P.J."/>
            <person name="Hallab A."/>
            <person name="Hartog M."/>
            <person name="Hua A."/>
            <person name="Humphray S.J."/>
            <person name="Jeong D.H."/>
            <person name="Jing Y."/>
            <person name="Jocker A."/>
            <person name="Kenton S.M."/>
            <person name="Kim D.J."/>
            <person name="Klee K."/>
            <person name="Lai H."/>
            <person name="Lang C."/>
            <person name="Lin S."/>
            <person name="Macmil S.L."/>
            <person name="Magdelenat G."/>
            <person name="Matthews L."/>
            <person name="McCorrison J."/>
            <person name="Monaghan E.L."/>
            <person name="Mun J.H."/>
            <person name="Najar F.Z."/>
            <person name="Nicholson C."/>
            <person name="Noirot C."/>
            <person name="O'Bleness M."/>
            <person name="Paule C.R."/>
            <person name="Poulain J."/>
            <person name="Prion F."/>
            <person name="Qin B."/>
            <person name="Qu C."/>
            <person name="Retzel E.F."/>
            <person name="Riddle C."/>
            <person name="Sallet E."/>
            <person name="Samain S."/>
            <person name="Samson N."/>
            <person name="Sanders I."/>
            <person name="Saurat O."/>
            <person name="Scarpelli C."/>
            <person name="Schiex T."/>
            <person name="Segurens B."/>
            <person name="Severin A.J."/>
            <person name="Sherrier D.J."/>
            <person name="Shi R."/>
            <person name="Sims S."/>
            <person name="Singer S.R."/>
            <person name="Sinharoy S."/>
            <person name="Sterck L."/>
            <person name="Viollet A."/>
            <person name="Wang B.B."/>
            <person name="Wang K."/>
            <person name="Wang M."/>
            <person name="Wang X."/>
            <person name="Warfsmann J."/>
            <person name="Weissenbach J."/>
            <person name="White D.D."/>
            <person name="White J.D."/>
            <person name="Wiley G.B."/>
            <person name="Wincker P."/>
            <person name="Xing Y."/>
            <person name="Yang L."/>
            <person name="Yao Z."/>
            <person name="Ying F."/>
            <person name="Zhai J."/>
            <person name="Zhou L."/>
            <person name="Zuber A."/>
            <person name="Denarie J."/>
            <person name="Dixon R.A."/>
            <person name="May G.D."/>
            <person name="Schwartz D.C."/>
            <person name="Rogers J."/>
            <person name="Quetier F."/>
            <person name="Town C.D."/>
            <person name="Roe B.A."/>
        </authorList>
    </citation>
    <scope>NUCLEOTIDE SEQUENCE [LARGE SCALE GENOMIC DNA]</scope>
    <source>
        <strain evidence="1">A17</strain>
        <strain evidence="2 3">cv. Jemalong A17</strain>
    </source>
</reference>
<reference evidence="1 3" key="2">
    <citation type="journal article" date="2014" name="BMC Genomics">
        <title>An improved genome release (version Mt4.0) for the model legume Medicago truncatula.</title>
        <authorList>
            <person name="Tang H."/>
            <person name="Krishnakumar V."/>
            <person name="Bidwell S."/>
            <person name="Rosen B."/>
            <person name="Chan A."/>
            <person name="Zhou S."/>
            <person name="Gentzbittel L."/>
            <person name="Childs K.L."/>
            <person name="Yandell M."/>
            <person name="Gundlach H."/>
            <person name="Mayer K.F."/>
            <person name="Schwartz D.C."/>
            <person name="Town C.D."/>
        </authorList>
    </citation>
    <scope>GENOME REANNOTATION</scope>
    <source>
        <strain evidence="1">A17</strain>
        <strain evidence="2 3">cv. Jemalong A17</strain>
    </source>
</reference>
<gene>
    <name evidence="1" type="ordered locus">MTR_4g104460</name>
</gene>
<organism evidence="1 3">
    <name type="scientific">Medicago truncatula</name>
    <name type="common">Barrel medic</name>
    <name type="synonym">Medicago tribuloides</name>
    <dbReference type="NCBI Taxonomy" id="3880"/>
    <lineage>
        <taxon>Eukaryota</taxon>
        <taxon>Viridiplantae</taxon>
        <taxon>Streptophyta</taxon>
        <taxon>Embryophyta</taxon>
        <taxon>Tracheophyta</taxon>
        <taxon>Spermatophyta</taxon>
        <taxon>Magnoliopsida</taxon>
        <taxon>eudicotyledons</taxon>
        <taxon>Gunneridae</taxon>
        <taxon>Pentapetalae</taxon>
        <taxon>rosids</taxon>
        <taxon>fabids</taxon>
        <taxon>Fabales</taxon>
        <taxon>Fabaceae</taxon>
        <taxon>Papilionoideae</taxon>
        <taxon>50 kb inversion clade</taxon>
        <taxon>NPAAA clade</taxon>
        <taxon>Hologalegina</taxon>
        <taxon>IRL clade</taxon>
        <taxon>Trifolieae</taxon>
        <taxon>Medicago</taxon>
    </lineage>
</organism>
<keyword evidence="3" id="KW-1185">Reference proteome</keyword>
<dbReference type="EMBL" id="CM001220">
    <property type="protein sequence ID" value="KEH31745.1"/>
    <property type="molecule type" value="Genomic_DNA"/>
</dbReference>
<name>A0A072V0U3_MEDTR</name>
<evidence type="ECO:0000313" key="2">
    <source>
        <dbReference type="EnsemblPlants" id="KEH31745"/>
    </source>
</evidence>
<sequence>MAVLLLMPVRESEGKNLEELSYDEGFCSCLKGLTEFDIIGNLVLVCKSELGRKRTRLNFVKASVAFAKLKW</sequence>